<reference evidence="2 3" key="1">
    <citation type="submission" date="2023-07" db="EMBL/GenBank/DDBJ databases">
        <title>Genomic Encyclopedia of Type Strains, Phase IV (KMG-IV): sequencing the most valuable type-strain genomes for metagenomic binning, comparative biology and taxonomic classification.</title>
        <authorList>
            <person name="Goeker M."/>
        </authorList>
    </citation>
    <scope>NUCLEOTIDE SEQUENCE [LARGE SCALE GENOMIC DNA]</scope>
    <source>
        <strain evidence="2 3">DSM 9768</strain>
    </source>
</reference>
<dbReference type="InterPro" id="IPR000182">
    <property type="entry name" value="GNAT_dom"/>
</dbReference>
<dbReference type="InterPro" id="IPR016181">
    <property type="entry name" value="Acyl_CoA_acyltransferase"/>
</dbReference>
<evidence type="ECO:0000313" key="2">
    <source>
        <dbReference type="EMBL" id="MDQ0255271.1"/>
    </source>
</evidence>
<evidence type="ECO:0000259" key="1">
    <source>
        <dbReference type="PROSITE" id="PS51186"/>
    </source>
</evidence>
<comment type="caution">
    <text evidence="2">The sequence shown here is derived from an EMBL/GenBank/DDBJ whole genome shotgun (WGS) entry which is preliminary data.</text>
</comment>
<feature type="domain" description="N-acetyltransferase" evidence="1">
    <location>
        <begin position="1"/>
        <end position="162"/>
    </location>
</feature>
<dbReference type="SUPFAM" id="SSF55729">
    <property type="entry name" value="Acyl-CoA N-acyltransferases (Nat)"/>
    <property type="match status" value="1"/>
</dbReference>
<dbReference type="Gene3D" id="3.40.630.30">
    <property type="match status" value="1"/>
</dbReference>
<protein>
    <submittedName>
        <fullName evidence="2">GNAT superfamily N-acetyltransferase</fullName>
    </submittedName>
</protein>
<dbReference type="PROSITE" id="PS51186">
    <property type="entry name" value="GNAT"/>
    <property type="match status" value="1"/>
</dbReference>
<evidence type="ECO:0000313" key="3">
    <source>
        <dbReference type="Proteomes" id="UP001230005"/>
    </source>
</evidence>
<proteinExistence type="predicted"/>
<dbReference type="EMBL" id="JAUSUG010000010">
    <property type="protein sequence ID" value="MDQ0255271.1"/>
    <property type="molecule type" value="Genomic_DNA"/>
</dbReference>
<name>A0ABT9ZVJ8_9BACI</name>
<dbReference type="CDD" id="cd04301">
    <property type="entry name" value="NAT_SF"/>
    <property type="match status" value="1"/>
</dbReference>
<dbReference type="Proteomes" id="UP001230005">
    <property type="component" value="Unassembled WGS sequence"/>
</dbReference>
<gene>
    <name evidence="2" type="ORF">J2S74_002653</name>
</gene>
<accession>A0ABT9ZVJ8</accession>
<organism evidence="2 3">
    <name type="scientific">Evansella vedderi</name>
    <dbReference type="NCBI Taxonomy" id="38282"/>
    <lineage>
        <taxon>Bacteria</taxon>
        <taxon>Bacillati</taxon>
        <taxon>Bacillota</taxon>
        <taxon>Bacilli</taxon>
        <taxon>Bacillales</taxon>
        <taxon>Bacillaceae</taxon>
        <taxon>Evansella</taxon>
    </lineage>
</organism>
<sequence>MIIRQARHDDWKGIAQVHVDCMHSAYQEFLPSDVLDKFTYANREKRWEKDLPKAIGKGTMTFVVENKQGEIVGFALGGTMRDPRLRISYIGELYGIYVHPDFQGQGFGKKLLETVAQHLASLDLPSMALWTFKGHPSCSFFESLGGEKVYDKKTTIAGKELKEYAYGWDDLKSFSVAAEGLN</sequence>
<dbReference type="RefSeq" id="WP_307326213.1">
    <property type="nucleotide sequence ID" value="NZ_JAUSUG010000010.1"/>
</dbReference>
<dbReference type="Pfam" id="PF00583">
    <property type="entry name" value="Acetyltransf_1"/>
    <property type="match status" value="1"/>
</dbReference>
<keyword evidence="3" id="KW-1185">Reference proteome</keyword>